<feature type="region of interest" description="Disordered" evidence="1">
    <location>
        <begin position="99"/>
        <end position="119"/>
    </location>
</feature>
<reference evidence="2" key="1">
    <citation type="submission" date="2023-11" db="EMBL/GenBank/DDBJ databases">
        <title>Genome assemblies of two species of porcelain crab, Petrolisthes cinctipes and Petrolisthes manimaculis (Anomura: Porcellanidae).</title>
        <authorList>
            <person name="Angst P."/>
        </authorList>
    </citation>
    <scope>NUCLEOTIDE SEQUENCE</scope>
    <source>
        <strain evidence="2">PB745_02</strain>
        <tissue evidence="2">Gill</tissue>
    </source>
</reference>
<evidence type="ECO:0000313" key="2">
    <source>
        <dbReference type="EMBL" id="KAK4305276.1"/>
    </source>
</evidence>
<accession>A0AAE1PDA0</accession>
<name>A0AAE1PDA0_9EUCA</name>
<organism evidence="2 3">
    <name type="scientific">Petrolisthes manimaculis</name>
    <dbReference type="NCBI Taxonomy" id="1843537"/>
    <lineage>
        <taxon>Eukaryota</taxon>
        <taxon>Metazoa</taxon>
        <taxon>Ecdysozoa</taxon>
        <taxon>Arthropoda</taxon>
        <taxon>Crustacea</taxon>
        <taxon>Multicrustacea</taxon>
        <taxon>Malacostraca</taxon>
        <taxon>Eumalacostraca</taxon>
        <taxon>Eucarida</taxon>
        <taxon>Decapoda</taxon>
        <taxon>Pleocyemata</taxon>
        <taxon>Anomura</taxon>
        <taxon>Galatheoidea</taxon>
        <taxon>Porcellanidae</taxon>
        <taxon>Petrolisthes</taxon>
    </lineage>
</organism>
<sequence length="200" mass="23220">MCVGTDRGIQADEEEKAHRKANLIFQGLEESGAQDPNEKYNDDVCNVKEIVKDLGITENIEIKSMFRLNFPKSYVSNHTNRRPRLLKVVLQSEEQKNKILDKHRQKQKETEPGNSGMLILPDRNFKERQAYAKLAKDRNEKNMKLQDDNIKGKKWVISRGRLRLIPVGGQNMMHRSQEGRPRSLDSRESRQQPENPVSEQ</sequence>
<keyword evidence="3" id="KW-1185">Reference proteome</keyword>
<feature type="compositionally biased region" description="Basic and acidic residues" evidence="1">
    <location>
        <begin position="175"/>
        <end position="191"/>
    </location>
</feature>
<dbReference type="Proteomes" id="UP001292094">
    <property type="component" value="Unassembled WGS sequence"/>
</dbReference>
<feature type="region of interest" description="Disordered" evidence="1">
    <location>
        <begin position="167"/>
        <end position="200"/>
    </location>
</feature>
<evidence type="ECO:0000313" key="3">
    <source>
        <dbReference type="Proteomes" id="UP001292094"/>
    </source>
</evidence>
<proteinExistence type="predicted"/>
<dbReference type="AlphaFoldDB" id="A0AAE1PDA0"/>
<evidence type="ECO:0000256" key="1">
    <source>
        <dbReference type="SAM" id="MobiDB-lite"/>
    </source>
</evidence>
<dbReference type="EMBL" id="JAWZYT010002303">
    <property type="protein sequence ID" value="KAK4305276.1"/>
    <property type="molecule type" value="Genomic_DNA"/>
</dbReference>
<protein>
    <submittedName>
        <fullName evidence="2">Uncharacterized protein</fullName>
    </submittedName>
</protein>
<gene>
    <name evidence="2" type="ORF">Pmani_022835</name>
</gene>
<comment type="caution">
    <text evidence="2">The sequence shown here is derived from an EMBL/GenBank/DDBJ whole genome shotgun (WGS) entry which is preliminary data.</text>
</comment>
<feature type="compositionally biased region" description="Basic and acidic residues" evidence="1">
    <location>
        <begin position="99"/>
        <end position="111"/>
    </location>
</feature>